<dbReference type="Proteomes" id="UP001381693">
    <property type="component" value="Unassembled WGS sequence"/>
</dbReference>
<sequence length="181" mass="19895">MFILFMVFKFVKIYFILEEEELWGRIRVKSRRELGLLTITSIPSLTSSTTVSSSSPSSLGPHGGGCSSSLLTPPTPHTPVMSPLPTSPIPPPGSPVLGPSTNPLAVPLNLSYPLKCHHCNYIGTCESVFLRHLRTHGTGAIGVRLYNCASCPYSATQWESVRRHAWRQHRQEVGSEKENPT</sequence>
<evidence type="ECO:0000259" key="3">
    <source>
        <dbReference type="SMART" id="SM00355"/>
    </source>
</evidence>
<feature type="signal peptide" evidence="2">
    <location>
        <begin position="1"/>
        <end position="18"/>
    </location>
</feature>
<feature type="compositionally biased region" description="Low complexity" evidence="1">
    <location>
        <begin position="46"/>
        <end position="60"/>
    </location>
</feature>
<feature type="domain" description="C2H2-type" evidence="3">
    <location>
        <begin position="114"/>
        <end position="136"/>
    </location>
</feature>
<feature type="domain" description="C2H2-type" evidence="3">
    <location>
        <begin position="146"/>
        <end position="169"/>
    </location>
</feature>
<reference evidence="4 5" key="1">
    <citation type="submission" date="2023-11" db="EMBL/GenBank/DDBJ databases">
        <title>Halocaridina rubra genome assembly.</title>
        <authorList>
            <person name="Smith C."/>
        </authorList>
    </citation>
    <scope>NUCLEOTIDE SEQUENCE [LARGE SCALE GENOMIC DNA]</scope>
    <source>
        <strain evidence="4">EP-1</strain>
        <tissue evidence="4">Whole</tissue>
    </source>
</reference>
<feature type="compositionally biased region" description="Pro residues" evidence="1">
    <location>
        <begin position="85"/>
        <end position="94"/>
    </location>
</feature>
<accession>A0AAN9A3J8</accession>
<keyword evidence="5" id="KW-1185">Reference proteome</keyword>
<feature type="region of interest" description="Disordered" evidence="1">
    <location>
        <begin position="46"/>
        <end position="72"/>
    </location>
</feature>
<dbReference type="Gene3D" id="3.30.160.60">
    <property type="entry name" value="Classic Zinc Finger"/>
    <property type="match status" value="1"/>
</dbReference>
<dbReference type="InterPro" id="IPR013087">
    <property type="entry name" value="Znf_C2H2_type"/>
</dbReference>
<evidence type="ECO:0000256" key="2">
    <source>
        <dbReference type="SAM" id="SignalP"/>
    </source>
</evidence>
<name>A0AAN9A3J8_HALRR</name>
<gene>
    <name evidence="4" type="ORF">SK128_004435</name>
</gene>
<dbReference type="EMBL" id="JAXCGZ010013302">
    <property type="protein sequence ID" value="KAK7072924.1"/>
    <property type="molecule type" value="Genomic_DNA"/>
</dbReference>
<dbReference type="SMART" id="SM00355">
    <property type="entry name" value="ZnF_C2H2"/>
    <property type="match status" value="2"/>
</dbReference>
<organism evidence="4 5">
    <name type="scientific">Halocaridina rubra</name>
    <name type="common">Hawaiian red shrimp</name>
    <dbReference type="NCBI Taxonomy" id="373956"/>
    <lineage>
        <taxon>Eukaryota</taxon>
        <taxon>Metazoa</taxon>
        <taxon>Ecdysozoa</taxon>
        <taxon>Arthropoda</taxon>
        <taxon>Crustacea</taxon>
        <taxon>Multicrustacea</taxon>
        <taxon>Malacostraca</taxon>
        <taxon>Eumalacostraca</taxon>
        <taxon>Eucarida</taxon>
        <taxon>Decapoda</taxon>
        <taxon>Pleocyemata</taxon>
        <taxon>Caridea</taxon>
        <taxon>Atyoidea</taxon>
        <taxon>Atyidae</taxon>
        <taxon>Halocaridina</taxon>
    </lineage>
</organism>
<protein>
    <recommendedName>
        <fullName evidence="3">C2H2-type domain-containing protein</fullName>
    </recommendedName>
</protein>
<evidence type="ECO:0000256" key="1">
    <source>
        <dbReference type="SAM" id="MobiDB-lite"/>
    </source>
</evidence>
<feature type="chain" id="PRO_5043037551" description="C2H2-type domain-containing protein" evidence="2">
    <location>
        <begin position="19"/>
        <end position="181"/>
    </location>
</feature>
<dbReference type="AlphaFoldDB" id="A0AAN9A3J8"/>
<proteinExistence type="predicted"/>
<evidence type="ECO:0000313" key="5">
    <source>
        <dbReference type="Proteomes" id="UP001381693"/>
    </source>
</evidence>
<comment type="caution">
    <text evidence="4">The sequence shown here is derived from an EMBL/GenBank/DDBJ whole genome shotgun (WGS) entry which is preliminary data.</text>
</comment>
<evidence type="ECO:0000313" key="4">
    <source>
        <dbReference type="EMBL" id="KAK7072924.1"/>
    </source>
</evidence>
<keyword evidence="2" id="KW-0732">Signal</keyword>
<feature type="region of interest" description="Disordered" evidence="1">
    <location>
        <begin position="77"/>
        <end position="96"/>
    </location>
</feature>